<feature type="region of interest" description="Disordered" evidence="1">
    <location>
        <begin position="42"/>
        <end position="63"/>
    </location>
</feature>
<reference evidence="3" key="1">
    <citation type="submission" date="2021-12" db="EMBL/GenBank/DDBJ databases">
        <title>Discovery of the Pendulisporaceae a myxobacterial family with distinct sporulation behavior and unique specialized metabolism.</title>
        <authorList>
            <person name="Garcia R."/>
            <person name="Popoff A."/>
            <person name="Bader C.D."/>
            <person name="Loehr J."/>
            <person name="Walesch S."/>
            <person name="Walt C."/>
            <person name="Boldt J."/>
            <person name="Bunk B."/>
            <person name="Haeckl F.J.F.P.J."/>
            <person name="Gunesch A.P."/>
            <person name="Birkelbach J."/>
            <person name="Nuebel U."/>
            <person name="Pietschmann T."/>
            <person name="Bach T."/>
            <person name="Mueller R."/>
        </authorList>
    </citation>
    <scope>NUCLEOTIDE SEQUENCE</scope>
    <source>
        <strain evidence="3">MSr11367</strain>
    </source>
</reference>
<evidence type="ECO:0000256" key="1">
    <source>
        <dbReference type="SAM" id="MobiDB-lite"/>
    </source>
</evidence>
<keyword evidence="4" id="KW-1185">Reference proteome</keyword>
<accession>A0ABZ2KPY8</accession>
<evidence type="ECO:0000313" key="3">
    <source>
        <dbReference type="EMBL" id="WXB00590.1"/>
    </source>
</evidence>
<protein>
    <recommendedName>
        <fullName evidence="5">Secreted protein</fullName>
    </recommendedName>
</protein>
<evidence type="ECO:0000256" key="2">
    <source>
        <dbReference type="SAM" id="SignalP"/>
    </source>
</evidence>
<dbReference type="Proteomes" id="UP001374803">
    <property type="component" value="Chromosome"/>
</dbReference>
<sequence>MGRKIFALIIGTVCAATVGCAADQGEEGTENAVSEESAIEGAVAEQDNGTAREDVSSAAPAVESEDATVSTLGAAPSCIKKTFLSSNQIHLSSNCNFDTGVRVIINWGRDSGCIRIPAYRTGYTYSWWPGSFDRLDSC</sequence>
<evidence type="ECO:0008006" key="5">
    <source>
        <dbReference type="Google" id="ProtNLM"/>
    </source>
</evidence>
<feature type="chain" id="PRO_5045309420" description="Secreted protein" evidence="2">
    <location>
        <begin position="22"/>
        <end position="138"/>
    </location>
</feature>
<proteinExistence type="predicted"/>
<gene>
    <name evidence="3" type="ORF">LVJ94_27160</name>
</gene>
<keyword evidence="2" id="KW-0732">Signal</keyword>
<dbReference type="RefSeq" id="WP_394830192.1">
    <property type="nucleotide sequence ID" value="NZ_CP089929.1"/>
</dbReference>
<dbReference type="PROSITE" id="PS51257">
    <property type="entry name" value="PROKAR_LIPOPROTEIN"/>
    <property type="match status" value="1"/>
</dbReference>
<dbReference type="EMBL" id="CP089983">
    <property type="protein sequence ID" value="WXB00590.1"/>
    <property type="molecule type" value="Genomic_DNA"/>
</dbReference>
<name>A0ABZ2KPY8_9BACT</name>
<evidence type="ECO:0000313" key="4">
    <source>
        <dbReference type="Proteomes" id="UP001374803"/>
    </source>
</evidence>
<organism evidence="3 4">
    <name type="scientific">Pendulispora rubella</name>
    <dbReference type="NCBI Taxonomy" id="2741070"/>
    <lineage>
        <taxon>Bacteria</taxon>
        <taxon>Pseudomonadati</taxon>
        <taxon>Myxococcota</taxon>
        <taxon>Myxococcia</taxon>
        <taxon>Myxococcales</taxon>
        <taxon>Sorangiineae</taxon>
        <taxon>Pendulisporaceae</taxon>
        <taxon>Pendulispora</taxon>
    </lineage>
</organism>
<feature type="signal peptide" evidence="2">
    <location>
        <begin position="1"/>
        <end position="21"/>
    </location>
</feature>